<organism evidence="1 2">
    <name type="scientific">Shinella oryzae</name>
    <dbReference type="NCBI Taxonomy" id="2871820"/>
    <lineage>
        <taxon>Bacteria</taxon>
        <taxon>Pseudomonadati</taxon>
        <taxon>Pseudomonadota</taxon>
        <taxon>Alphaproteobacteria</taxon>
        <taxon>Hyphomicrobiales</taxon>
        <taxon>Rhizobiaceae</taxon>
        <taxon>Shinella</taxon>
    </lineage>
</organism>
<evidence type="ECO:0000313" key="2">
    <source>
        <dbReference type="Proteomes" id="UP001225788"/>
    </source>
</evidence>
<reference evidence="1 2" key="1">
    <citation type="submission" date="2023-08" db="EMBL/GenBank/DDBJ databases">
        <title>Pathogen: clinical or host-associated sample.</title>
        <authorList>
            <person name="Hergert J."/>
            <person name="Casey R."/>
            <person name="Wagner J."/>
            <person name="Young E.L."/>
            <person name="Oakeson K.F."/>
        </authorList>
    </citation>
    <scope>NUCLEOTIDE SEQUENCE [LARGE SCALE GENOMIC DNA]</scope>
    <source>
        <strain evidence="1 2">UPHL-collab-2</strain>
    </source>
</reference>
<dbReference type="RefSeq" id="WP_306157463.1">
    <property type="nucleotide sequence ID" value="NZ_CP132314.1"/>
</dbReference>
<dbReference type="EMBL" id="CP132314">
    <property type="protein sequence ID" value="WLS02219.1"/>
    <property type="molecule type" value="Genomic_DNA"/>
</dbReference>
<dbReference type="Proteomes" id="UP001225788">
    <property type="component" value="Chromosome"/>
</dbReference>
<sequence>MEKFDPAKYREIWRAEWFASLVALSTPEFQQRWLDKRITNPAWTYVEFANCYFDDLQLADGYQKKIQGGFITKDEYECVKDFHHALRAYKEPNGVYDPASILEDPKWQKIVAKGQEAISKLKALITNQNDLKALSGELPALTSGDFTWPKKPTWFRKLLLRLNPPQV</sequence>
<name>A0ABY9K3L3_9HYPH</name>
<evidence type="ECO:0000313" key="1">
    <source>
        <dbReference type="EMBL" id="WLS02219.1"/>
    </source>
</evidence>
<protein>
    <submittedName>
        <fullName evidence="1">Uncharacterized protein</fullName>
    </submittedName>
</protein>
<accession>A0ABY9K3L3</accession>
<keyword evidence="2" id="KW-1185">Reference proteome</keyword>
<proteinExistence type="predicted"/>
<gene>
    <name evidence="1" type="ORF">Q9315_12325</name>
</gene>